<protein>
    <recommendedName>
        <fullName evidence="3">Aminoglycoside N(6')-acetyltransferase type 1</fullName>
        <ecNumber evidence="2">2.3.1.82</ecNumber>
    </recommendedName>
    <alternativeName>
        <fullName evidence="7">Aminoglycoside resistance protein</fullName>
    </alternativeName>
</protein>
<comment type="catalytic activity">
    <reaction evidence="8">
        <text>kanamycin B + acetyl-CoA = N(6')-acetylkanamycin B + CoA + H(+)</text>
        <dbReference type="Rhea" id="RHEA:16449"/>
        <dbReference type="ChEBI" id="CHEBI:15378"/>
        <dbReference type="ChEBI" id="CHEBI:57287"/>
        <dbReference type="ChEBI" id="CHEBI:57288"/>
        <dbReference type="ChEBI" id="CHEBI:58390"/>
        <dbReference type="ChEBI" id="CHEBI:58549"/>
        <dbReference type="EC" id="2.3.1.82"/>
    </reaction>
</comment>
<dbReference type="PIRSF" id="PIRSF000452">
    <property type="entry name" value="6-N-acetyltransf"/>
    <property type="match status" value="1"/>
</dbReference>
<gene>
    <name evidence="10" type="ORF">Cha6605_2405</name>
</gene>
<evidence type="ECO:0000259" key="9">
    <source>
        <dbReference type="PROSITE" id="PS51186"/>
    </source>
</evidence>
<dbReference type="KEGG" id="cmp:Cha6605_2405"/>
<dbReference type="Gene3D" id="3.40.630.30">
    <property type="match status" value="1"/>
</dbReference>
<evidence type="ECO:0000256" key="6">
    <source>
        <dbReference type="ARBA" id="ARBA00023315"/>
    </source>
</evidence>
<evidence type="ECO:0000256" key="4">
    <source>
        <dbReference type="ARBA" id="ARBA00022679"/>
    </source>
</evidence>
<reference evidence="10 11" key="1">
    <citation type="submission" date="2012-05" db="EMBL/GenBank/DDBJ databases">
        <title>Finished chromosome of genome of Chamaesiphon sp. PCC 6605.</title>
        <authorList>
            <consortium name="US DOE Joint Genome Institute"/>
            <person name="Gugger M."/>
            <person name="Coursin T."/>
            <person name="Rippka R."/>
            <person name="Tandeau De Marsac N."/>
            <person name="Huntemann M."/>
            <person name="Wei C.-L."/>
            <person name="Han J."/>
            <person name="Detter J.C."/>
            <person name="Han C."/>
            <person name="Tapia R."/>
            <person name="Chen A."/>
            <person name="Kyrpides N."/>
            <person name="Mavromatis K."/>
            <person name="Markowitz V."/>
            <person name="Szeto E."/>
            <person name="Ivanova N."/>
            <person name="Pagani I."/>
            <person name="Pati A."/>
            <person name="Goodwin L."/>
            <person name="Nordberg H.P."/>
            <person name="Cantor M.N."/>
            <person name="Hua S.X."/>
            <person name="Woyke T."/>
            <person name="Kerfeld C.A."/>
        </authorList>
    </citation>
    <scope>NUCLEOTIDE SEQUENCE [LARGE SCALE GENOMIC DNA]</scope>
    <source>
        <strain evidence="11">ATCC 27169 / PCC 6605</strain>
    </source>
</reference>
<dbReference type="PATRIC" id="fig|1173020.3.peg.2730"/>
<dbReference type="STRING" id="1173020.Cha6605_2405"/>
<evidence type="ECO:0000313" key="10">
    <source>
        <dbReference type="EMBL" id="AFY93465.1"/>
    </source>
</evidence>
<dbReference type="AlphaFoldDB" id="K9UF61"/>
<evidence type="ECO:0000256" key="3">
    <source>
        <dbReference type="ARBA" id="ARBA00017677"/>
    </source>
</evidence>
<dbReference type="Proteomes" id="UP000010366">
    <property type="component" value="Chromosome"/>
</dbReference>
<dbReference type="EC" id="2.3.1.82" evidence="2"/>
<dbReference type="EMBL" id="CP003600">
    <property type="protein sequence ID" value="AFY93465.1"/>
    <property type="molecule type" value="Genomic_DNA"/>
</dbReference>
<keyword evidence="6" id="KW-0012">Acyltransferase</keyword>
<feature type="domain" description="N-acetyltransferase" evidence="9">
    <location>
        <begin position="1"/>
        <end position="150"/>
    </location>
</feature>
<dbReference type="InterPro" id="IPR050832">
    <property type="entry name" value="Bact_Acetyltransf"/>
</dbReference>
<evidence type="ECO:0000256" key="2">
    <source>
        <dbReference type="ARBA" id="ARBA00012888"/>
    </source>
</evidence>
<dbReference type="GO" id="GO:0046677">
    <property type="term" value="P:response to antibiotic"/>
    <property type="evidence" value="ECO:0007669"/>
    <property type="project" value="UniProtKB-KW"/>
</dbReference>
<dbReference type="InterPro" id="IPR016181">
    <property type="entry name" value="Acyl_CoA_acyltransferase"/>
</dbReference>
<keyword evidence="11" id="KW-1185">Reference proteome</keyword>
<dbReference type="CDD" id="cd04301">
    <property type="entry name" value="NAT_SF"/>
    <property type="match status" value="1"/>
</dbReference>
<dbReference type="Pfam" id="PF00583">
    <property type="entry name" value="Acetyltransf_1"/>
    <property type="match status" value="1"/>
</dbReference>
<dbReference type="NCBIfam" id="NF043067">
    <property type="entry name" value="AAC_6p_group_E"/>
    <property type="match status" value="1"/>
</dbReference>
<dbReference type="HOGENOM" id="CLU_127011_0_0_3"/>
<dbReference type="SUPFAM" id="SSF55729">
    <property type="entry name" value="Acyl-CoA N-acyltransferases (Nat)"/>
    <property type="match status" value="1"/>
</dbReference>
<dbReference type="OrthoDB" id="118633at2"/>
<evidence type="ECO:0000256" key="5">
    <source>
        <dbReference type="ARBA" id="ARBA00023251"/>
    </source>
</evidence>
<sequence length="150" mass="17143">MKIVNVTQNDFNEWLDLALKLWPDYSSIEMQEILTEILDSDRETAFIVRDDNGKAIAFMNLSLRYEYVPEATQSPVGYIEGIYVKDEYRDRGVGRAMVEYAEQWALAQGCIELASDALVENTASHEFHTKTGFREAERTVFFIKSIATSA</sequence>
<dbReference type="eggNOG" id="COG0454">
    <property type="taxonomic scope" value="Bacteria"/>
</dbReference>
<dbReference type="InterPro" id="IPR000182">
    <property type="entry name" value="GNAT_dom"/>
</dbReference>
<accession>K9UF61</accession>
<keyword evidence="5" id="KW-0046">Antibiotic resistance</keyword>
<dbReference type="PROSITE" id="PS51186">
    <property type="entry name" value="GNAT"/>
    <property type="match status" value="1"/>
</dbReference>
<evidence type="ECO:0000256" key="7">
    <source>
        <dbReference type="ARBA" id="ARBA00029660"/>
    </source>
</evidence>
<dbReference type="InterPro" id="IPR024170">
    <property type="entry name" value="Aminoglycoside_N6-AcTrfrase"/>
</dbReference>
<name>K9UF61_CHAP6</name>
<dbReference type="PANTHER" id="PTHR43877">
    <property type="entry name" value="AMINOALKYLPHOSPHONATE N-ACETYLTRANSFERASE-RELATED-RELATED"/>
    <property type="match status" value="1"/>
</dbReference>
<comment type="subunit">
    <text evidence="1">Homodimer.</text>
</comment>
<evidence type="ECO:0000313" key="11">
    <source>
        <dbReference type="Proteomes" id="UP000010366"/>
    </source>
</evidence>
<evidence type="ECO:0000256" key="8">
    <source>
        <dbReference type="ARBA" id="ARBA00048923"/>
    </source>
</evidence>
<dbReference type="GO" id="GO:0047663">
    <property type="term" value="F:aminoglycoside 6'-N-acetyltransferase activity"/>
    <property type="evidence" value="ECO:0007669"/>
    <property type="project" value="UniProtKB-EC"/>
</dbReference>
<evidence type="ECO:0000256" key="1">
    <source>
        <dbReference type="ARBA" id="ARBA00011738"/>
    </source>
</evidence>
<proteinExistence type="predicted"/>
<keyword evidence="4 10" id="KW-0808">Transferase</keyword>
<organism evidence="10 11">
    <name type="scientific">Chamaesiphon minutus (strain ATCC 27169 / PCC 6605)</name>
    <dbReference type="NCBI Taxonomy" id="1173020"/>
    <lineage>
        <taxon>Bacteria</taxon>
        <taxon>Bacillati</taxon>
        <taxon>Cyanobacteriota</taxon>
        <taxon>Cyanophyceae</taxon>
        <taxon>Gomontiellales</taxon>
        <taxon>Chamaesiphonaceae</taxon>
        <taxon>Chamaesiphon</taxon>
    </lineage>
</organism>
<dbReference type="RefSeq" id="WP_015159613.1">
    <property type="nucleotide sequence ID" value="NC_019697.1"/>
</dbReference>